<gene>
    <name evidence="1" type="ORF">BKD09_01810</name>
</gene>
<dbReference type="EMBL" id="CP017637">
    <property type="protein sequence ID" value="APG07052.1"/>
    <property type="molecule type" value="Genomic_DNA"/>
</dbReference>
<reference evidence="1 2" key="1">
    <citation type="submission" date="2016-11" db="EMBL/GenBank/DDBJ databases">
        <title>Complete Genome Sequence of Bradyrhizobium sp. strain J5, an isolated from soybean nodule in Hokkaido.</title>
        <authorList>
            <person name="Kanehara K."/>
        </authorList>
    </citation>
    <scope>NUCLEOTIDE SEQUENCE [LARGE SCALE GENOMIC DNA]</scope>
    <source>
        <strain evidence="1 2">J5</strain>
    </source>
</reference>
<proteinExistence type="predicted"/>
<organism evidence="1 2">
    <name type="scientific">Bradyrhizobium japonicum</name>
    <dbReference type="NCBI Taxonomy" id="375"/>
    <lineage>
        <taxon>Bacteria</taxon>
        <taxon>Pseudomonadati</taxon>
        <taxon>Pseudomonadota</taxon>
        <taxon>Alphaproteobacteria</taxon>
        <taxon>Hyphomicrobiales</taxon>
        <taxon>Nitrobacteraceae</taxon>
        <taxon>Bradyrhizobium</taxon>
    </lineage>
</organism>
<evidence type="ECO:0000313" key="1">
    <source>
        <dbReference type="EMBL" id="APG07052.1"/>
    </source>
</evidence>
<dbReference type="Proteomes" id="UP000181962">
    <property type="component" value="Chromosome"/>
</dbReference>
<name>A0A1L3F1B3_BRAJP</name>
<accession>A0A1L3F1B3</accession>
<dbReference type="AlphaFoldDB" id="A0A1L3F1B3"/>
<evidence type="ECO:0000313" key="2">
    <source>
        <dbReference type="Proteomes" id="UP000181962"/>
    </source>
</evidence>
<protein>
    <submittedName>
        <fullName evidence="1">Uncharacterized protein</fullName>
    </submittedName>
</protein>
<sequence>MSRKRRIRAAIGRRLAPAASPRKRAFPAIRDWSARLRDAVTVAPLAPDFPTGPLTLAAINVSTPARGERRAPRFDV</sequence>